<dbReference type="InterPro" id="IPR009057">
    <property type="entry name" value="Homeodomain-like_sf"/>
</dbReference>
<organism evidence="3 4">
    <name type="scientific">Polychaeton citri CBS 116435</name>
    <dbReference type="NCBI Taxonomy" id="1314669"/>
    <lineage>
        <taxon>Eukaryota</taxon>
        <taxon>Fungi</taxon>
        <taxon>Dikarya</taxon>
        <taxon>Ascomycota</taxon>
        <taxon>Pezizomycotina</taxon>
        <taxon>Dothideomycetes</taxon>
        <taxon>Dothideomycetidae</taxon>
        <taxon>Capnodiales</taxon>
        <taxon>Capnodiaceae</taxon>
        <taxon>Polychaeton</taxon>
    </lineage>
</organism>
<evidence type="ECO:0000313" key="4">
    <source>
        <dbReference type="Proteomes" id="UP000799441"/>
    </source>
</evidence>
<dbReference type="InterPro" id="IPR006600">
    <property type="entry name" value="HTH_CenpB_DNA-bd_dom"/>
</dbReference>
<dbReference type="Proteomes" id="UP000799441">
    <property type="component" value="Unassembled WGS sequence"/>
</dbReference>
<dbReference type="GO" id="GO:0003677">
    <property type="term" value="F:DNA binding"/>
    <property type="evidence" value="ECO:0007669"/>
    <property type="project" value="UniProtKB-KW"/>
</dbReference>
<dbReference type="OrthoDB" id="3439594at2759"/>
<dbReference type="PROSITE" id="PS51253">
    <property type="entry name" value="HTH_CENPB"/>
    <property type="match status" value="1"/>
</dbReference>
<evidence type="ECO:0000313" key="3">
    <source>
        <dbReference type="EMBL" id="KAF2715886.1"/>
    </source>
</evidence>
<proteinExistence type="predicted"/>
<keyword evidence="1" id="KW-0238">DNA-binding</keyword>
<reference evidence="3" key="1">
    <citation type="journal article" date="2020" name="Stud. Mycol.">
        <title>101 Dothideomycetes genomes: a test case for predicting lifestyles and emergence of pathogens.</title>
        <authorList>
            <person name="Haridas S."/>
            <person name="Albert R."/>
            <person name="Binder M."/>
            <person name="Bloem J."/>
            <person name="Labutti K."/>
            <person name="Salamov A."/>
            <person name="Andreopoulos B."/>
            <person name="Baker S."/>
            <person name="Barry K."/>
            <person name="Bills G."/>
            <person name="Bluhm B."/>
            <person name="Cannon C."/>
            <person name="Castanera R."/>
            <person name="Culley D."/>
            <person name="Daum C."/>
            <person name="Ezra D."/>
            <person name="Gonzalez J."/>
            <person name="Henrissat B."/>
            <person name="Kuo A."/>
            <person name="Liang C."/>
            <person name="Lipzen A."/>
            <person name="Lutzoni F."/>
            <person name="Magnuson J."/>
            <person name="Mondo S."/>
            <person name="Nolan M."/>
            <person name="Ohm R."/>
            <person name="Pangilinan J."/>
            <person name="Park H.-J."/>
            <person name="Ramirez L."/>
            <person name="Alfaro M."/>
            <person name="Sun H."/>
            <person name="Tritt A."/>
            <person name="Yoshinaga Y."/>
            <person name="Zwiers L.-H."/>
            <person name="Turgeon B."/>
            <person name="Goodwin S."/>
            <person name="Spatafora J."/>
            <person name="Crous P."/>
            <person name="Grigoriev I."/>
        </authorList>
    </citation>
    <scope>NUCLEOTIDE SEQUENCE</scope>
    <source>
        <strain evidence="3">CBS 116435</strain>
    </source>
</reference>
<evidence type="ECO:0000259" key="2">
    <source>
        <dbReference type="PROSITE" id="PS51253"/>
    </source>
</evidence>
<dbReference type="SUPFAM" id="SSF46689">
    <property type="entry name" value="Homeodomain-like"/>
    <property type="match status" value="1"/>
</dbReference>
<evidence type="ECO:0000256" key="1">
    <source>
        <dbReference type="ARBA" id="ARBA00023125"/>
    </source>
</evidence>
<accession>A0A9P4Q010</accession>
<dbReference type="EMBL" id="MU003938">
    <property type="protein sequence ID" value="KAF2715886.1"/>
    <property type="molecule type" value="Genomic_DNA"/>
</dbReference>
<sequence length="146" mass="16676">MYSEAQLLDAITRYRNGEFASIRATAIACEVPKSTLSVRLSTRSSRHIIHEKQQMLSNSKEKTIVRWITKLTNTGFPAPPSLCLEIAEEIRKNRFCSTKSPTPQLPPLGVNWLQRFKKRHPTISSRWTTSLEKSRYDGTSVEAIEQ</sequence>
<gene>
    <name evidence="3" type="ORF">K431DRAFT_236649</name>
</gene>
<dbReference type="AlphaFoldDB" id="A0A9P4Q010"/>
<feature type="domain" description="HTH CENPB-type" evidence="2">
    <location>
        <begin position="48"/>
        <end position="126"/>
    </location>
</feature>
<protein>
    <recommendedName>
        <fullName evidence="2">HTH CENPB-type domain-containing protein</fullName>
    </recommendedName>
</protein>
<comment type="caution">
    <text evidence="3">The sequence shown here is derived from an EMBL/GenBank/DDBJ whole genome shotgun (WGS) entry which is preliminary data.</text>
</comment>
<name>A0A9P4Q010_9PEZI</name>
<dbReference type="Pfam" id="PF03221">
    <property type="entry name" value="HTH_Tnp_Tc5"/>
    <property type="match status" value="1"/>
</dbReference>
<keyword evidence="4" id="KW-1185">Reference proteome</keyword>